<proteinExistence type="predicted"/>
<dbReference type="Proteomes" id="UP000887013">
    <property type="component" value="Unassembled WGS sequence"/>
</dbReference>
<evidence type="ECO:0000313" key="2">
    <source>
        <dbReference type="Proteomes" id="UP000887013"/>
    </source>
</evidence>
<name>A0A8X6N3F7_NEPPI</name>
<gene>
    <name evidence="1" type="ORF">NPIL_180891</name>
</gene>
<evidence type="ECO:0000313" key="1">
    <source>
        <dbReference type="EMBL" id="GFS91435.1"/>
    </source>
</evidence>
<keyword evidence="2" id="KW-1185">Reference proteome</keyword>
<reference evidence="1" key="1">
    <citation type="submission" date="2020-08" db="EMBL/GenBank/DDBJ databases">
        <title>Multicomponent nature underlies the extraordinary mechanical properties of spider dragline silk.</title>
        <authorList>
            <person name="Kono N."/>
            <person name="Nakamura H."/>
            <person name="Mori M."/>
            <person name="Yoshida Y."/>
            <person name="Ohtoshi R."/>
            <person name="Malay A.D."/>
            <person name="Moran D.A.P."/>
            <person name="Tomita M."/>
            <person name="Numata K."/>
            <person name="Arakawa K."/>
        </authorList>
    </citation>
    <scope>NUCLEOTIDE SEQUENCE</scope>
</reference>
<organism evidence="1 2">
    <name type="scientific">Nephila pilipes</name>
    <name type="common">Giant wood spider</name>
    <name type="synonym">Nephila maculata</name>
    <dbReference type="NCBI Taxonomy" id="299642"/>
    <lineage>
        <taxon>Eukaryota</taxon>
        <taxon>Metazoa</taxon>
        <taxon>Ecdysozoa</taxon>
        <taxon>Arthropoda</taxon>
        <taxon>Chelicerata</taxon>
        <taxon>Arachnida</taxon>
        <taxon>Araneae</taxon>
        <taxon>Araneomorphae</taxon>
        <taxon>Entelegynae</taxon>
        <taxon>Araneoidea</taxon>
        <taxon>Nephilidae</taxon>
        <taxon>Nephila</taxon>
    </lineage>
</organism>
<sequence length="88" mass="10136">MRERPKSLQAIHNTYSVQIRLLYILWMKGALICSKSNMPIEAIPSSGNVIGDVFSQLLFGIDGKEERREYKEPGKPILPLPHFYIPYM</sequence>
<dbReference type="AlphaFoldDB" id="A0A8X6N3F7"/>
<protein>
    <submittedName>
        <fullName evidence="1">Uncharacterized protein</fullName>
    </submittedName>
</protein>
<dbReference type="EMBL" id="BMAW01004887">
    <property type="protein sequence ID" value="GFS91435.1"/>
    <property type="molecule type" value="Genomic_DNA"/>
</dbReference>
<comment type="caution">
    <text evidence="1">The sequence shown here is derived from an EMBL/GenBank/DDBJ whole genome shotgun (WGS) entry which is preliminary data.</text>
</comment>
<accession>A0A8X6N3F7</accession>